<sequence>MITAHEVPCQSTLNSHGSNLMHTRTITTLATLGLLAALTTAGTATASASVAPAPCAQEHLTLLNAEDALVNVDARPEVRAAHAALVKAGGTANVEQLSQRMALHELGIKTPSLDPTTKKAVDAYNTARTRYIQVREATLQKIAPHRQNARNALKRCLTTHAARG</sequence>
<comment type="caution">
    <text evidence="1">The sequence shown here is derived from an EMBL/GenBank/DDBJ whole genome shotgun (WGS) entry which is preliminary data.</text>
</comment>
<evidence type="ECO:0000313" key="2">
    <source>
        <dbReference type="Proteomes" id="UP001499930"/>
    </source>
</evidence>
<name>A0ABN3Y6V5_9ACTN</name>
<proteinExistence type="predicted"/>
<reference evidence="1 2" key="1">
    <citation type="journal article" date="2019" name="Int. J. Syst. Evol. Microbiol.">
        <title>The Global Catalogue of Microorganisms (GCM) 10K type strain sequencing project: providing services to taxonomists for standard genome sequencing and annotation.</title>
        <authorList>
            <consortium name="The Broad Institute Genomics Platform"/>
            <consortium name="The Broad Institute Genome Sequencing Center for Infectious Disease"/>
            <person name="Wu L."/>
            <person name="Ma J."/>
        </authorList>
    </citation>
    <scope>NUCLEOTIDE SEQUENCE [LARGE SCALE GENOMIC DNA]</scope>
    <source>
        <strain evidence="1 2">JCM 3106</strain>
    </source>
</reference>
<accession>A0ABN3Y6V5</accession>
<evidence type="ECO:0008006" key="3">
    <source>
        <dbReference type="Google" id="ProtNLM"/>
    </source>
</evidence>
<organism evidence="1 2">
    <name type="scientific">Streptosporangium longisporum</name>
    <dbReference type="NCBI Taxonomy" id="46187"/>
    <lineage>
        <taxon>Bacteria</taxon>
        <taxon>Bacillati</taxon>
        <taxon>Actinomycetota</taxon>
        <taxon>Actinomycetes</taxon>
        <taxon>Streptosporangiales</taxon>
        <taxon>Streptosporangiaceae</taxon>
        <taxon>Streptosporangium</taxon>
    </lineage>
</organism>
<keyword evidence="2" id="KW-1185">Reference proteome</keyword>
<dbReference type="Proteomes" id="UP001499930">
    <property type="component" value="Unassembled WGS sequence"/>
</dbReference>
<gene>
    <name evidence="1" type="ORF">GCM10017559_52720</name>
</gene>
<protein>
    <recommendedName>
        <fullName evidence="3">Hemophore-related protein</fullName>
    </recommendedName>
</protein>
<dbReference type="EMBL" id="BAAAWD010000014">
    <property type="protein sequence ID" value="GAA3021426.1"/>
    <property type="molecule type" value="Genomic_DNA"/>
</dbReference>
<evidence type="ECO:0000313" key="1">
    <source>
        <dbReference type="EMBL" id="GAA3021426.1"/>
    </source>
</evidence>